<evidence type="ECO:0000259" key="6">
    <source>
        <dbReference type="Pfam" id="PF00288"/>
    </source>
</evidence>
<dbReference type="EMBL" id="JBHULX010000039">
    <property type="protein sequence ID" value="MFD2592672.1"/>
    <property type="molecule type" value="Genomic_DNA"/>
</dbReference>
<keyword evidence="3 9" id="KW-0418">Kinase</keyword>
<dbReference type="SUPFAM" id="SSF55060">
    <property type="entry name" value="GHMP Kinase, C-terminal domain"/>
    <property type="match status" value="1"/>
</dbReference>
<dbReference type="PANTHER" id="PTHR10457">
    <property type="entry name" value="MEVALONATE KINASE/GALACTOKINASE"/>
    <property type="match status" value="1"/>
</dbReference>
<dbReference type="InterPro" id="IPR020568">
    <property type="entry name" value="Ribosomal_Su5_D2-typ_SF"/>
</dbReference>
<dbReference type="InterPro" id="IPR006206">
    <property type="entry name" value="Mevalonate/galactokinase"/>
</dbReference>
<keyword evidence="10" id="KW-1185">Reference proteome</keyword>
<dbReference type="SUPFAM" id="SSF54211">
    <property type="entry name" value="Ribosomal protein S5 domain 2-like"/>
    <property type="match status" value="1"/>
</dbReference>
<proteinExistence type="inferred from homology"/>
<comment type="similarity">
    <text evidence="1">Belongs to the GHMP kinase family. GalK subfamily.</text>
</comment>
<evidence type="ECO:0000313" key="9">
    <source>
        <dbReference type="EMBL" id="MFD2592672.1"/>
    </source>
</evidence>
<evidence type="ECO:0000256" key="2">
    <source>
        <dbReference type="ARBA" id="ARBA00022741"/>
    </source>
</evidence>
<dbReference type="PANTHER" id="PTHR10457:SF7">
    <property type="entry name" value="GALACTOKINASE-RELATED"/>
    <property type="match status" value="1"/>
</dbReference>
<dbReference type="InterPro" id="IPR014721">
    <property type="entry name" value="Ribsml_uS5_D2-typ_fold_subgr"/>
</dbReference>
<dbReference type="InterPro" id="IPR013750">
    <property type="entry name" value="GHMP_kinase_C_dom"/>
</dbReference>
<dbReference type="PRINTS" id="PR00959">
    <property type="entry name" value="MEVGALKINASE"/>
</dbReference>
<dbReference type="Gene3D" id="3.30.70.890">
    <property type="entry name" value="GHMP kinase, C-terminal domain"/>
    <property type="match status" value="1"/>
</dbReference>
<dbReference type="InterPro" id="IPR019539">
    <property type="entry name" value="GalKase_N"/>
</dbReference>
<dbReference type="PIRSF" id="PIRSF000530">
    <property type="entry name" value="Galactokinase"/>
    <property type="match status" value="1"/>
</dbReference>
<dbReference type="PRINTS" id="PR00473">
    <property type="entry name" value="GALCTOKINASE"/>
</dbReference>
<evidence type="ECO:0000259" key="8">
    <source>
        <dbReference type="Pfam" id="PF10509"/>
    </source>
</evidence>
<comment type="caution">
    <text evidence="9">The sequence shown here is derived from an EMBL/GenBank/DDBJ whole genome shotgun (WGS) entry which is preliminary data.</text>
</comment>
<keyword evidence="3 9" id="KW-0808">Transferase</keyword>
<dbReference type="Pfam" id="PF08544">
    <property type="entry name" value="GHMP_kinases_C"/>
    <property type="match status" value="1"/>
</dbReference>
<evidence type="ECO:0000313" key="10">
    <source>
        <dbReference type="Proteomes" id="UP001597459"/>
    </source>
</evidence>
<dbReference type="RefSeq" id="WP_176030335.1">
    <property type="nucleotide sequence ID" value="NZ_JBHSJV010000001.1"/>
</dbReference>
<evidence type="ECO:0000256" key="3">
    <source>
        <dbReference type="ARBA" id="ARBA00022777"/>
    </source>
</evidence>
<keyword evidence="5" id="KW-0119">Carbohydrate metabolism</keyword>
<name>A0ABW5NAP8_9FLAO</name>
<sequence length="361" mass="39457">MKNKIISIAPARTCLFGDHQDYLELPIIACAINRHIRLEAEENDTETLHLFMPDIQQQRSIPLDTPLDNIASDDHFLSAIKVLKQYGCVPNSGYDIKITGNIPINAGTSSSSAVVVAWVQFLLEAFGASITINKEYIAQIAYEAEVVAHGAPGGRMDQFSIGLGNIIYLETGTPYTFDIIHTPLDSIIIGESGVPKKTIGVLSQLKEKALLAIHSVKEKLHDFEIKEAKREDIKKYLNYIPDTLHPYLYAAIVNHDITQKAIRAFRKKKIDLKEIGVLMDQHHEILKDTLGITIPRIDDMITAAKQAGAYGAKIVGSGGGGSIVVLAPKGKETAIIEAIKNAGAKDAYQVSVDPGARILQN</sequence>
<dbReference type="GO" id="GO:0016301">
    <property type="term" value="F:kinase activity"/>
    <property type="evidence" value="ECO:0007669"/>
    <property type="project" value="UniProtKB-KW"/>
</dbReference>
<gene>
    <name evidence="9" type="ORF">ACFSTE_17685</name>
</gene>
<feature type="domain" description="GHMP kinase C-terminal" evidence="7">
    <location>
        <begin position="263"/>
        <end position="344"/>
    </location>
</feature>
<dbReference type="InterPro" id="IPR000705">
    <property type="entry name" value="Galactokinase"/>
</dbReference>
<dbReference type="InterPro" id="IPR036554">
    <property type="entry name" value="GHMP_kinase_C_sf"/>
</dbReference>
<dbReference type="Proteomes" id="UP001597459">
    <property type="component" value="Unassembled WGS sequence"/>
</dbReference>
<evidence type="ECO:0000256" key="5">
    <source>
        <dbReference type="ARBA" id="ARBA00023144"/>
    </source>
</evidence>
<keyword evidence="4" id="KW-0067">ATP-binding</keyword>
<feature type="domain" description="GHMP kinase N-terminal" evidence="6">
    <location>
        <begin position="76"/>
        <end position="164"/>
    </location>
</feature>
<dbReference type="Pfam" id="PF10509">
    <property type="entry name" value="GalKase_gal_bdg"/>
    <property type="match status" value="1"/>
</dbReference>
<keyword evidence="2" id="KW-0547">Nucleotide-binding</keyword>
<dbReference type="Pfam" id="PF00288">
    <property type="entry name" value="GHMP_kinases_N"/>
    <property type="match status" value="1"/>
</dbReference>
<dbReference type="InterPro" id="IPR006204">
    <property type="entry name" value="GHMP_kinase_N_dom"/>
</dbReference>
<organism evidence="9 10">
    <name type="scientific">Aquimarina hainanensis</name>
    <dbReference type="NCBI Taxonomy" id="1578017"/>
    <lineage>
        <taxon>Bacteria</taxon>
        <taxon>Pseudomonadati</taxon>
        <taxon>Bacteroidota</taxon>
        <taxon>Flavobacteriia</taxon>
        <taxon>Flavobacteriales</taxon>
        <taxon>Flavobacteriaceae</taxon>
        <taxon>Aquimarina</taxon>
    </lineage>
</organism>
<protein>
    <submittedName>
        <fullName evidence="9">Mevalonate kinase</fullName>
    </submittedName>
</protein>
<feature type="domain" description="Galactokinase N-terminal" evidence="8">
    <location>
        <begin position="5"/>
        <end position="37"/>
    </location>
</feature>
<reference evidence="10" key="1">
    <citation type="journal article" date="2019" name="Int. J. Syst. Evol. Microbiol.">
        <title>The Global Catalogue of Microorganisms (GCM) 10K type strain sequencing project: providing services to taxonomists for standard genome sequencing and annotation.</title>
        <authorList>
            <consortium name="The Broad Institute Genomics Platform"/>
            <consortium name="The Broad Institute Genome Sequencing Center for Infectious Disease"/>
            <person name="Wu L."/>
            <person name="Ma J."/>
        </authorList>
    </citation>
    <scope>NUCLEOTIDE SEQUENCE [LARGE SCALE GENOMIC DNA]</scope>
    <source>
        <strain evidence="10">KCTC 42423</strain>
    </source>
</reference>
<dbReference type="Gene3D" id="3.30.230.10">
    <property type="match status" value="1"/>
</dbReference>
<evidence type="ECO:0000259" key="7">
    <source>
        <dbReference type="Pfam" id="PF08544"/>
    </source>
</evidence>
<accession>A0ABW5NAP8</accession>
<evidence type="ECO:0000256" key="4">
    <source>
        <dbReference type="ARBA" id="ARBA00022840"/>
    </source>
</evidence>
<evidence type="ECO:0000256" key="1">
    <source>
        <dbReference type="ARBA" id="ARBA00006566"/>
    </source>
</evidence>
<keyword evidence="5" id="KW-0299">Galactose metabolism</keyword>